<dbReference type="InterPro" id="IPR044839">
    <property type="entry name" value="NDR1-like"/>
</dbReference>
<proteinExistence type="predicted"/>
<evidence type="ECO:0000256" key="2">
    <source>
        <dbReference type="ARBA" id="ARBA00023136"/>
    </source>
</evidence>
<keyword evidence="7" id="KW-1185">Reference proteome</keyword>
<evidence type="ECO:0000313" key="6">
    <source>
        <dbReference type="Proteomes" id="UP000197138"/>
    </source>
</evidence>
<evidence type="ECO:0000313" key="4">
    <source>
        <dbReference type="EMBL" id="OWM86714.1"/>
    </source>
</evidence>
<name>A0A218XP60_PUNGR</name>
<dbReference type="EMBL" id="MTKT01001080">
    <property type="protein sequence ID" value="OWM86714.1"/>
    <property type="molecule type" value="Genomic_DNA"/>
</dbReference>
<evidence type="ECO:0000313" key="5">
    <source>
        <dbReference type="EMBL" id="PKI75656.1"/>
    </source>
</evidence>
<comment type="subcellular location">
    <subcellularLocation>
        <location evidence="1">Membrane</location>
    </subcellularLocation>
</comment>
<dbReference type="STRING" id="22663.A0A218XP60"/>
<keyword evidence="3" id="KW-1133">Transmembrane helix</keyword>
<dbReference type="GO" id="GO:0005886">
    <property type="term" value="C:plasma membrane"/>
    <property type="evidence" value="ECO:0007669"/>
    <property type="project" value="TreeGrafter"/>
</dbReference>
<dbReference type="Proteomes" id="UP000197138">
    <property type="component" value="Unassembled WGS sequence"/>
</dbReference>
<evidence type="ECO:0000256" key="3">
    <source>
        <dbReference type="SAM" id="Phobius"/>
    </source>
</evidence>
<dbReference type="GO" id="GO:0009506">
    <property type="term" value="C:plasmodesma"/>
    <property type="evidence" value="ECO:0007669"/>
    <property type="project" value="TreeGrafter"/>
</dbReference>
<accession>A0A218XP60</accession>
<organism evidence="4 6">
    <name type="scientific">Punica granatum</name>
    <name type="common">Pomegranate</name>
    <dbReference type="NCBI Taxonomy" id="22663"/>
    <lineage>
        <taxon>Eukaryota</taxon>
        <taxon>Viridiplantae</taxon>
        <taxon>Streptophyta</taxon>
        <taxon>Embryophyta</taxon>
        <taxon>Tracheophyta</taxon>
        <taxon>Spermatophyta</taxon>
        <taxon>Magnoliopsida</taxon>
        <taxon>eudicotyledons</taxon>
        <taxon>Gunneridae</taxon>
        <taxon>Pentapetalae</taxon>
        <taxon>rosids</taxon>
        <taxon>malvids</taxon>
        <taxon>Myrtales</taxon>
        <taxon>Lythraceae</taxon>
        <taxon>Punica</taxon>
    </lineage>
</organism>
<reference evidence="6" key="1">
    <citation type="journal article" date="2017" name="Plant J.">
        <title>The pomegranate (Punica granatum L.) genome and the genomics of punicalagin biosynthesis.</title>
        <authorList>
            <person name="Qin G."/>
            <person name="Xu C."/>
            <person name="Ming R."/>
            <person name="Tang H."/>
            <person name="Guyot R."/>
            <person name="Kramer E.M."/>
            <person name="Hu Y."/>
            <person name="Yi X."/>
            <person name="Qi Y."/>
            <person name="Xu X."/>
            <person name="Gao Z."/>
            <person name="Pan H."/>
            <person name="Jian J."/>
            <person name="Tian Y."/>
            <person name="Yue Z."/>
            <person name="Xu Y."/>
        </authorList>
    </citation>
    <scope>NUCLEOTIDE SEQUENCE [LARGE SCALE GENOMIC DNA]</scope>
    <source>
        <strain evidence="6">cv. Dabenzi</strain>
    </source>
</reference>
<reference evidence="4" key="2">
    <citation type="submission" date="2017-06" db="EMBL/GenBank/DDBJ databases">
        <title>The pomegranate genome and the genomics of punicalagin biosynthesis.</title>
        <authorList>
            <person name="Xu C."/>
        </authorList>
    </citation>
    <scope>NUCLEOTIDE SEQUENCE [LARGE SCALE GENOMIC DNA]</scope>
    <source>
        <tissue evidence="4">Fresh leaf</tissue>
    </source>
</reference>
<reference evidence="5 7" key="3">
    <citation type="submission" date="2017-11" db="EMBL/GenBank/DDBJ databases">
        <title>De-novo sequencing of pomegranate (Punica granatum L.) genome.</title>
        <authorList>
            <person name="Akparov Z."/>
            <person name="Amiraslanov A."/>
            <person name="Hajiyeva S."/>
            <person name="Abbasov M."/>
            <person name="Kaur K."/>
            <person name="Hamwieh A."/>
            <person name="Solovyev V."/>
            <person name="Salamov A."/>
            <person name="Braich B."/>
            <person name="Kosarev P."/>
            <person name="Mahmoud A."/>
            <person name="Hajiyev E."/>
            <person name="Babayeva S."/>
            <person name="Izzatullayeva V."/>
            <person name="Mammadov A."/>
            <person name="Mammadov A."/>
            <person name="Sharifova S."/>
            <person name="Ojaghi J."/>
            <person name="Eynullazada K."/>
            <person name="Bayramov B."/>
            <person name="Abdulazimova A."/>
            <person name="Shahmuradov I."/>
        </authorList>
    </citation>
    <scope>NUCLEOTIDE SEQUENCE [LARGE SCALE GENOMIC DNA]</scope>
    <source>
        <strain evidence="5">AG2017</strain>
        <strain evidence="7">cv. AG2017</strain>
        <tissue evidence="5">Leaf</tissue>
    </source>
</reference>
<comment type="caution">
    <text evidence="4">The sequence shown here is derived from an EMBL/GenBank/DDBJ whole genome shotgun (WGS) entry which is preliminary data.</text>
</comment>
<feature type="transmembrane region" description="Helical" evidence="3">
    <location>
        <begin position="21"/>
        <end position="38"/>
    </location>
</feature>
<dbReference type="GeneID" id="116188685"/>
<keyword evidence="2 3" id="KW-0472">Membrane</keyword>
<dbReference type="Proteomes" id="UP000233551">
    <property type="component" value="Unassembled WGS sequence"/>
</dbReference>
<gene>
    <name evidence="4" type="ORF">CDL15_Pgr015750</name>
    <name evidence="5" type="ORF">CRG98_003916</name>
</gene>
<keyword evidence="3" id="KW-0812">Transmembrane</keyword>
<dbReference type="GO" id="GO:0098542">
    <property type="term" value="P:defense response to other organism"/>
    <property type="evidence" value="ECO:0007669"/>
    <property type="project" value="InterPro"/>
</dbReference>
<sequence>MDSPDKDGETQTTKSNGVRKITCIVVALLLFPIFIFILKPDVRAFFIHPHKPQFTLQEITLYNLSVVSVDPSLVSSMFQTTISSRNPNSHFVMYYETVEASLTYHN</sequence>
<dbReference type="EMBL" id="PGOL01000159">
    <property type="protein sequence ID" value="PKI75656.1"/>
    <property type="molecule type" value="Genomic_DNA"/>
</dbReference>
<evidence type="ECO:0000256" key="1">
    <source>
        <dbReference type="ARBA" id="ARBA00004370"/>
    </source>
</evidence>
<protein>
    <submittedName>
        <fullName evidence="4">Uncharacterized protein</fullName>
    </submittedName>
</protein>
<evidence type="ECO:0000313" key="7">
    <source>
        <dbReference type="Proteomes" id="UP000233551"/>
    </source>
</evidence>
<dbReference type="PANTHER" id="PTHR31415:SF166">
    <property type="entry name" value="LATE EMBRYOGENESIS ABUNDANT (LEA) HYDROXYPROLINE-RICH GLYCOPROTEIN FAMILY"/>
    <property type="match status" value="1"/>
</dbReference>
<dbReference type="AlphaFoldDB" id="A0A218XP60"/>
<dbReference type="PANTHER" id="PTHR31415">
    <property type="entry name" value="OS05G0367900 PROTEIN"/>
    <property type="match status" value="1"/>
</dbReference>